<gene>
    <name evidence="6" type="ORF">GCM10022256_11390</name>
</gene>
<sequence>MLNRVRDLALSSHPGPTAAVTVLSGLLAASLGYPVARVLVIALAILLGQLSIGFSNDWIDASRDRASGRSDKPVAQGLVTVAMVRRAAVSTAVVALAVSVAFGPRAAVAHAILIASGWAYNAGLKRTPLSVLPFVVSFGILPAVVTLAGQEGVPPAAWAVAVGAVFGVSIHFTNVLPDLADDEATDVRGLPHRLGARMSGLVAFGALVVAAILTLVGPLVAHPGAGVSAAAVIGLVVAVAIALWGARLVVTREPGRLLFRLVILASLVIAIELVLSGTRLAG</sequence>
<comment type="caution">
    <text evidence="6">The sequence shown here is derived from an EMBL/GenBank/DDBJ whole genome shotgun (WGS) entry which is preliminary data.</text>
</comment>
<dbReference type="InterPro" id="IPR000537">
    <property type="entry name" value="UbiA_prenyltransferase"/>
</dbReference>
<evidence type="ECO:0000256" key="5">
    <source>
        <dbReference type="SAM" id="Phobius"/>
    </source>
</evidence>
<feature type="transmembrane region" description="Helical" evidence="5">
    <location>
        <begin position="198"/>
        <end position="221"/>
    </location>
</feature>
<evidence type="ECO:0000256" key="3">
    <source>
        <dbReference type="ARBA" id="ARBA00022989"/>
    </source>
</evidence>
<reference evidence="7" key="1">
    <citation type="journal article" date="2019" name="Int. J. Syst. Evol. Microbiol.">
        <title>The Global Catalogue of Microorganisms (GCM) 10K type strain sequencing project: providing services to taxonomists for standard genome sequencing and annotation.</title>
        <authorList>
            <consortium name="The Broad Institute Genomics Platform"/>
            <consortium name="The Broad Institute Genome Sequencing Center for Infectious Disease"/>
            <person name="Wu L."/>
            <person name="Ma J."/>
        </authorList>
    </citation>
    <scope>NUCLEOTIDE SEQUENCE [LARGE SCALE GENOMIC DNA]</scope>
    <source>
        <strain evidence="7">JCM 17442</strain>
    </source>
</reference>
<evidence type="ECO:0000256" key="4">
    <source>
        <dbReference type="ARBA" id="ARBA00023136"/>
    </source>
</evidence>
<feature type="transmembrane region" description="Helical" evidence="5">
    <location>
        <begin position="131"/>
        <end position="150"/>
    </location>
</feature>
<keyword evidence="2 5" id="KW-0812">Transmembrane</keyword>
<dbReference type="InterPro" id="IPR044878">
    <property type="entry name" value="UbiA_sf"/>
</dbReference>
<dbReference type="Gene3D" id="1.20.120.1780">
    <property type="entry name" value="UbiA prenyltransferase"/>
    <property type="match status" value="1"/>
</dbReference>
<evidence type="ECO:0000256" key="1">
    <source>
        <dbReference type="ARBA" id="ARBA00004141"/>
    </source>
</evidence>
<feature type="transmembrane region" description="Helical" evidence="5">
    <location>
        <begin position="227"/>
        <end position="250"/>
    </location>
</feature>
<dbReference type="Pfam" id="PF01040">
    <property type="entry name" value="UbiA"/>
    <property type="match status" value="1"/>
</dbReference>
<accession>A0ABP8E037</accession>
<evidence type="ECO:0000313" key="7">
    <source>
        <dbReference type="Proteomes" id="UP001501594"/>
    </source>
</evidence>
<dbReference type="EMBL" id="BAABAU010000001">
    <property type="protein sequence ID" value="GAA4265527.1"/>
    <property type="molecule type" value="Genomic_DNA"/>
</dbReference>
<dbReference type="Gene3D" id="1.10.357.140">
    <property type="entry name" value="UbiA prenyltransferase"/>
    <property type="match status" value="1"/>
</dbReference>
<organism evidence="6 7">
    <name type="scientific">Frondihabitans peucedani</name>
    <dbReference type="NCBI Taxonomy" id="598626"/>
    <lineage>
        <taxon>Bacteria</taxon>
        <taxon>Bacillati</taxon>
        <taxon>Actinomycetota</taxon>
        <taxon>Actinomycetes</taxon>
        <taxon>Micrococcales</taxon>
        <taxon>Microbacteriaceae</taxon>
        <taxon>Frondihabitans</taxon>
    </lineage>
</organism>
<dbReference type="CDD" id="cd13956">
    <property type="entry name" value="PT_UbiA"/>
    <property type="match status" value="1"/>
</dbReference>
<evidence type="ECO:0000313" key="6">
    <source>
        <dbReference type="EMBL" id="GAA4265527.1"/>
    </source>
</evidence>
<evidence type="ECO:0000256" key="2">
    <source>
        <dbReference type="ARBA" id="ARBA00022692"/>
    </source>
</evidence>
<comment type="subcellular location">
    <subcellularLocation>
        <location evidence="1">Membrane</location>
        <topology evidence="1">Multi-pass membrane protein</topology>
    </subcellularLocation>
</comment>
<keyword evidence="7" id="KW-1185">Reference proteome</keyword>
<feature type="transmembrane region" description="Helical" evidence="5">
    <location>
        <begin position="35"/>
        <end position="56"/>
    </location>
</feature>
<name>A0ABP8E037_9MICO</name>
<dbReference type="Proteomes" id="UP001501594">
    <property type="component" value="Unassembled WGS sequence"/>
</dbReference>
<proteinExistence type="predicted"/>
<protein>
    <submittedName>
        <fullName evidence="6">UbiA family prenyltransferase</fullName>
    </submittedName>
</protein>
<feature type="transmembrane region" description="Helical" evidence="5">
    <location>
        <begin position="257"/>
        <end position="275"/>
    </location>
</feature>
<keyword evidence="4 5" id="KW-0472">Membrane</keyword>
<dbReference type="RefSeq" id="WP_344794050.1">
    <property type="nucleotide sequence ID" value="NZ_BAABAU010000001.1"/>
</dbReference>
<keyword evidence="3 5" id="KW-1133">Transmembrane helix</keyword>
<feature type="transmembrane region" description="Helical" evidence="5">
    <location>
        <begin position="156"/>
        <end position="177"/>
    </location>
</feature>